<dbReference type="AlphaFoldDB" id="A0A6P6Y729"/>
<organism evidence="2 3">
    <name type="scientific">Dermatophagoides pteronyssinus</name>
    <name type="common">European house dust mite</name>
    <dbReference type="NCBI Taxonomy" id="6956"/>
    <lineage>
        <taxon>Eukaryota</taxon>
        <taxon>Metazoa</taxon>
        <taxon>Ecdysozoa</taxon>
        <taxon>Arthropoda</taxon>
        <taxon>Chelicerata</taxon>
        <taxon>Arachnida</taxon>
        <taxon>Acari</taxon>
        <taxon>Acariformes</taxon>
        <taxon>Sarcoptiformes</taxon>
        <taxon>Astigmata</taxon>
        <taxon>Psoroptidia</taxon>
        <taxon>Analgoidea</taxon>
        <taxon>Pyroglyphidae</taxon>
        <taxon>Dermatophagoidinae</taxon>
        <taxon>Dermatophagoides</taxon>
    </lineage>
</organism>
<dbReference type="OMA" id="CETIWRD"/>
<protein>
    <submittedName>
        <fullName evidence="3">Uncharacterized protein LOC113795209</fullName>
    </submittedName>
</protein>
<name>A0A6P6Y729_DERPT</name>
<dbReference type="RefSeq" id="XP_027201202.1">
    <property type="nucleotide sequence ID" value="XM_027345401.1"/>
</dbReference>
<reference evidence="3" key="1">
    <citation type="submission" date="2025-08" db="UniProtKB">
        <authorList>
            <consortium name="RefSeq"/>
        </authorList>
    </citation>
    <scope>IDENTIFICATION</scope>
    <source>
        <strain evidence="3">Airmid</strain>
    </source>
</reference>
<keyword evidence="2" id="KW-1185">Reference proteome</keyword>
<dbReference type="InParanoid" id="A0A6P6Y729"/>
<dbReference type="OrthoDB" id="6516121at2759"/>
<feature type="region of interest" description="Disordered" evidence="1">
    <location>
        <begin position="37"/>
        <end position="58"/>
    </location>
</feature>
<feature type="compositionally biased region" description="Basic and acidic residues" evidence="1">
    <location>
        <begin position="37"/>
        <end position="54"/>
    </location>
</feature>
<accession>A0A6P6Y729</accession>
<dbReference type="Proteomes" id="UP000515146">
    <property type="component" value="Unplaced"/>
</dbReference>
<proteinExistence type="predicted"/>
<dbReference type="KEGG" id="dpte:113795209"/>
<evidence type="ECO:0000313" key="3">
    <source>
        <dbReference type="RefSeq" id="XP_027201202.1"/>
    </source>
</evidence>
<evidence type="ECO:0000313" key="2">
    <source>
        <dbReference type="Proteomes" id="UP000515146"/>
    </source>
</evidence>
<gene>
    <name evidence="3" type="primary">LOC113795209</name>
</gene>
<sequence>MTITNIIRFVVDNNQYQKKTNVKPSLKKRNNHSRLLENNHHQENHPKNQNKKSDLPTNNVLRSRRLLRSLPKFIFNIPGCETIWRDILGYKINKEFEQTFLHLIKDLNSDEKFLLAEIIIDHDIGWVIRNMHKVNEDLKKINTISDCNMPKLKPRNFMDVSTQTDF</sequence>
<evidence type="ECO:0000256" key="1">
    <source>
        <dbReference type="SAM" id="MobiDB-lite"/>
    </source>
</evidence>